<proteinExistence type="inferred from homology"/>
<accession>A0A226BYR0</accession>
<comment type="similarity">
    <text evidence="2">Belongs to the alpha/beta-type SASP family.</text>
</comment>
<dbReference type="Gene3D" id="6.10.10.80">
    <property type="entry name" value="Small, acid-soluble spore protein, alpha/beta type-like"/>
    <property type="match status" value="1"/>
</dbReference>
<evidence type="ECO:0000256" key="4">
    <source>
        <dbReference type="ARBA" id="ARBA00023125"/>
    </source>
</evidence>
<evidence type="ECO:0000313" key="5">
    <source>
        <dbReference type="EMBL" id="OWZ84178.1"/>
    </source>
</evidence>
<dbReference type="GO" id="GO:0030435">
    <property type="term" value="P:sporulation resulting in formation of a cellular spore"/>
    <property type="evidence" value="ECO:0007669"/>
    <property type="project" value="UniProtKB-KW"/>
</dbReference>
<dbReference type="InterPro" id="IPR038300">
    <property type="entry name" value="SASP_sf_alpha/beta"/>
</dbReference>
<evidence type="ECO:0000256" key="3">
    <source>
        <dbReference type="ARBA" id="ARBA00022969"/>
    </source>
</evidence>
<organism evidence="5 6">
    <name type="scientific">Natranaerobius trueperi</name>
    <dbReference type="NCBI Taxonomy" id="759412"/>
    <lineage>
        <taxon>Bacteria</taxon>
        <taxon>Bacillati</taxon>
        <taxon>Bacillota</taxon>
        <taxon>Clostridia</taxon>
        <taxon>Natranaerobiales</taxon>
        <taxon>Natranaerobiaceae</taxon>
        <taxon>Natranaerobius</taxon>
    </lineage>
</organism>
<dbReference type="InterPro" id="IPR001448">
    <property type="entry name" value="SASP_alpha/beta-type"/>
</dbReference>
<dbReference type="PANTHER" id="PTHR36107:SF1">
    <property type="entry name" value="SMALL, ACID-SOLUBLE SPORE PROTEIN A"/>
    <property type="match status" value="1"/>
</dbReference>
<keyword evidence="3" id="KW-0749">Sporulation</keyword>
<dbReference type="PROSITE" id="PS00304">
    <property type="entry name" value="SASP_1"/>
    <property type="match status" value="1"/>
</dbReference>
<evidence type="ECO:0000256" key="2">
    <source>
        <dbReference type="ARBA" id="ARBA00005442"/>
    </source>
</evidence>
<reference evidence="5 6" key="1">
    <citation type="submission" date="2017-06" db="EMBL/GenBank/DDBJ databases">
        <title>Draft Genome Sequence of Natranaerobius trueperi halophilic, alkalithermophilic bacteria from soda lakes.</title>
        <authorList>
            <person name="Zhao B."/>
        </authorList>
    </citation>
    <scope>NUCLEOTIDE SEQUENCE [LARGE SCALE GENOMIC DNA]</scope>
    <source>
        <strain evidence="5 6">DSM 18760</strain>
    </source>
</reference>
<dbReference type="InterPro" id="IPR050847">
    <property type="entry name" value="SASP_DNA-binding"/>
</dbReference>
<dbReference type="GO" id="GO:0003690">
    <property type="term" value="F:double-stranded DNA binding"/>
    <property type="evidence" value="ECO:0007669"/>
    <property type="project" value="InterPro"/>
</dbReference>
<sequence>MGQGQKRNKALVEGAEKGLYQFKYEVANELGIQPPQSDYWGNLTSRDCGAVGGNMTRKMVEAYQAQLASQQQNQ</sequence>
<dbReference type="Proteomes" id="UP000214588">
    <property type="component" value="Unassembled WGS sequence"/>
</dbReference>
<dbReference type="AlphaFoldDB" id="A0A226BYR0"/>
<dbReference type="OrthoDB" id="1683773at2"/>
<keyword evidence="4" id="KW-0238">DNA-binding</keyword>
<dbReference type="GO" id="GO:0006265">
    <property type="term" value="P:DNA topological change"/>
    <property type="evidence" value="ECO:0007669"/>
    <property type="project" value="InterPro"/>
</dbReference>
<dbReference type="RefSeq" id="WP_089023156.1">
    <property type="nucleotide sequence ID" value="NZ_NIQC01000007.1"/>
</dbReference>
<dbReference type="Pfam" id="PF00269">
    <property type="entry name" value="SASP"/>
    <property type="match status" value="1"/>
</dbReference>
<keyword evidence="6" id="KW-1185">Reference proteome</keyword>
<name>A0A226BYR0_9FIRM</name>
<gene>
    <name evidence="5" type="ORF">CDO51_04725</name>
</gene>
<dbReference type="PANTHER" id="PTHR36107">
    <property type="entry name" value="SMALL, ACID-SOLUBLE SPORE PROTEIN A"/>
    <property type="match status" value="1"/>
</dbReference>
<protein>
    <submittedName>
        <fullName evidence="5">Spore protein</fullName>
    </submittedName>
</protein>
<evidence type="ECO:0000313" key="6">
    <source>
        <dbReference type="Proteomes" id="UP000214588"/>
    </source>
</evidence>
<dbReference type="EMBL" id="NIQC01000007">
    <property type="protein sequence ID" value="OWZ84178.1"/>
    <property type="molecule type" value="Genomic_DNA"/>
</dbReference>
<comment type="caution">
    <text evidence="5">The sequence shown here is derived from an EMBL/GenBank/DDBJ whole genome shotgun (WGS) entry which is preliminary data.</text>
</comment>
<evidence type="ECO:0000256" key="1">
    <source>
        <dbReference type="ARBA" id="ARBA00003863"/>
    </source>
</evidence>
<comment type="function">
    <text evidence="1">SASP are bound to spore DNA. They are double-stranded DNA-binding proteins that cause DNA to change to an a-like conformation. They protect the DNA backbone from chemical and enzymatic cleavage and are thus involved in dormant spore's high resistance to UV light.</text>
</comment>
<dbReference type="InterPro" id="IPR018126">
    <property type="entry name" value="SASP_alpha/beta-type_CS"/>
</dbReference>